<dbReference type="EMBL" id="CADEAL010000813">
    <property type="protein sequence ID" value="CAB1425553.1"/>
    <property type="molecule type" value="Genomic_DNA"/>
</dbReference>
<proteinExistence type="predicted"/>
<sequence>MAGLCNDPAATRPHSNTPAIVSGPWQNTGVSQWSQWVMKVLQSARSPGSEKVHTGAPGCSGSRALWQGTKDNTQTTDGLCCLPPSHEASAGSRLRNPLSNRDACKMSATKSGGERDRRGQKSDSSIMMVRAGIAGIAGDWRWGGVLVLLLNPG</sequence>
<feature type="compositionally biased region" description="Polar residues" evidence="1">
    <location>
        <begin position="13"/>
        <end position="23"/>
    </location>
</feature>
<feature type="compositionally biased region" description="Basic and acidic residues" evidence="1">
    <location>
        <begin position="112"/>
        <end position="121"/>
    </location>
</feature>
<name>A0A9N7YH81_PLEPL</name>
<feature type="region of interest" description="Disordered" evidence="1">
    <location>
        <begin position="1"/>
        <end position="23"/>
    </location>
</feature>
<evidence type="ECO:0000256" key="1">
    <source>
        <dbReference type="SAM" id="MobiDB-lite"/>
    </source>
</evidence>
<evidence type="ECO:0000313" key="2">
    <source>
        <dbReference type="EMBL" id="CAB1425553.1"/>
    </source>
</evidence>
<organism evidence="2 3">
    <name type="scientific">Pleuronectes platessa</name>
    <name type="common">European plaice</name>
    <dbReference type="NCBI Taxonomy" id="8262"/>
    <lineage>
        <taxon>Eukaryota</taxon>
        <taxon>Metazoa</taxon>
        <taxon>Chordata</taxon>
        <taxon>Craniata</taxon>
        <taxon>Vertebrata</taxon>
        <taxon>Euteleostomi</taxon>
        <taxon>Actinopterygii</taxon>
        <taxon>Neopterygii</taxon>
        <taxon>Teleostei</taxon>
        <taxon>Neoteleostei</taxon>
        <taxon>Acanthomorphata</taxon>
        <taxon>Carangaria</taxon>
        <taxon>Pleuronectiformes</taxon>
        <taxon>Pleuronectoidei</taxon>
        <taxon>Pleuronectidae</taxon>
        <taxon>Pleuronectes</taxon>
    </lineage>
</organism>
<evidence type="ECO:0000313" key="3">
    <source>
        <dbReference type="Proteomes" id="UP001153269"/>
    </source>
</evidence>
<feature type="region of interest" description="Disordered" evidence="1">
    <location>
        <begin position="88"/>
        <end position="123"/>
    </location>
</feature>
<keyword evidence="3" id="KW-1185">Reference proteome</keyword>
<gene>
    <name evidence="2" type="ORF">PLEPLA_LOCUS13483</name>
</gene>
<dbReference type="Proteomes" id="UP001153269">
    <property type="component" value="Unassembled WGS sequence"/>
</dbReference>
<comment type="caution">
    <text evidence="2">The sequence shown here is derived from an EMBL/GenBank/DDBJ whole genome shotgun (WGS) entry which is preliminary data.</text>
</comment>
<dbReference type="AlphaFoldDB" id="A0A9N7YH81"/>
<protein>
    <submittedName>
        <fullName evidence="2">Uncharacterized protein</fullName>
    </submittedName>
</protein>
<accession>A0A9N7YH81</accession>
<reference evidence="2" key="1">
    <citation type="submission" date="2020-03" db="EMBL/GenBank/DDBJ databases">
        <authorList>
            <person name="Weist P."/>
        </authorList>
    </citation>
    <scope>NUCLEOTIDE SEQUENCE</scope>
</reference>